<reference evidence="2" key="1">
    <citation type="journal article" date="2014" name="Int. J. Syst. Evol. Microbiol.">
        <title>Complete genome sequence of Corynebacterium casei LMG S-19264T (=DSM 44701T), isolated from a smear-ripened cheese.</title>
        <authorList>
            <consortium name="US DOE Joint Genome Institute (JGI-PGF)"/>
            <person name="Walter F."/>
            <person name="Albersmeier A."/>
            <person name="Kalinowski J."/>
            <person name="Ruckert C."/>
        </authorList>
    </citation>
    <scope>NUCLEOTIDE SEQUENCE</scope>
    <source>
        <strain evidence="2">JCM 4956</strain>
    </source>
</reference>
<sequence>MSATSPLPATVRTRRGPHLSGLTWLIWRQHRSAFWTGLVLLAVFAAFVVTRRSGMVADIDAHNLAGCVYESPEARCEEVNAFRGRFYDVMHYTGLLVSFVPLVIGVFLGGPLLSRELENGTYALSCTQSVSRTRWIAFKLGVPALVTLIGTSAVAALYTWWWQPADTLMKGMYWYESPFNNVGVVPVALSLLALVTGAAIGMVLRRPVAAMAVTCAVAVVGWVGVNVLRPLLWPVREVTVDRITADYFGSPIPLGHLIPNAWPTDLPNKSYSAWNLDSGYLTSSGDHFTSGACGDFTAASAKCLKAHDVVGAWAQYHPASHFWPMQWVMAGLLLAVTAAVTAFAVWWARHRA</sequence>
<keyword evidence="3" id="KW-1185">Reference proteome</keyword>
<dbReference type="AlphaFoldDB" id="A0A918KBQ3"/>
<proteinExistence type="predicted"/>
<name>A0A918KBQ3_9ACTN</name>
<keyword evidence="1" id="KW-0472">Membrane</keyword>
<feature type="transmembrane region" description="Helical" evidence="1">
    <location>
        <begin position="208"/>
        <end position="228"/>
    </location>
</feature>
<reference evidence="2" key="2">
    <citation type="submission" date="2020-09" db="EMBL/GenBank/DDBJ databases">
        <authorList>
            <person name="Sun Q."/>
            <person name="Ohkuma M."/>
        </authorList>
    </citation>
    <scope>NUCLEOTIDE SEQUENCE</scope>
    <source>
        <strain evidence="2">JCM 4956</strain>
    </source>
</reference>
<keyword evidence="1" id="KW-0812">Transmembrane</keyword>
<feature type="transmembrane region" description="Helical" evidence="1">
    <location>
        <begin position="32"/>
        <end position="50"/>
    </location>
</feature>
<evidence type="ECO:0000256" key="1">
    <source>
        <dbReference type="SAM" id="Phobius"/>
    </source>
</evidence>
<feature type="transmembrane region" description="Helical" evidence="1">
    <location>
        <begin position="182"/>
        <end position="201"/>
    </location>
</feature>
<feature type="transmembrane region" description="Helical" evidence="1">
    <location>
        <begin position="92"/>
        <end position="114"/>
    </location>
</feature>
<protein>
    <submittedName>
        <fullName evidence="2">Transporter</fullName>
    </submittedName>
</protein>
<dbReference type="RefSeq" id="WP_190035526.1">
    <property type="nucleotide sequence ID" value="NZ_BMWD01000007.1"/>
</dbReference>
<accession>A0A918KBQ3</accession>
<dbReference type="Proteomes" id="UP000645555">
    <property type="component" value="Unassembled WGS sequence"/>
</dbReference>
<comment type="caution">
    <text evidence="2">The sequence shown here is derived from an EMBL/GenBank/DDBJ whole genome shotgun (WGS) entry which is preliminary data.</text>
</comment>
<gene>
    <name evidence="2" type="ORF">GCM10010515_25250</name>
</gene>
<feature type="transmembrane region" description="Helical" evidence="1">
    <location>
        <begin position="135"/>
        <end position="162"/>
    </location>
</feature>
<feature type="transmembrane region" description="Helical" evidence="1">
    <location>
        <begin position="327"/>
        <end position="348"/>
    </location>
</feature>
<dbReference type="EMBL" id="BMWD01000007">
    <property type="protein sequence ID" value="GGX56714.1"/>
    <property type="molecule type" value="Genomic_DNA"/>
</dbReference>
<organism evidence="2 3">
    <name type="scientific">Streptomyces fructofermentans</name>
    <dbReference type="NCBI Taxonomy" id="152141"/>
    <lineage>
        <taxon>Bacteria</taxon>
        <taxon>Bacillati</taxon>
        <taxon>Actinomycetota</taxon>
        <taxon>Actinomycetes</taxon>
        <taxon>Kitasatosporales</taxon>
        <taxon>Streptomycetaceae</taxon>
        <taxon>Streptomyces</taxon>
    </lineage>
</organism>
<keyword evidence="1" id="KW-1133">Transmembrane helix</keyword>
<evidence type="ECO:0000313" key="3">
    <source>
        <dbReference type="Proteomes" id="UP000645555"/>
    </source>
</evidence>
<evidence type="ECO:0000313" key="2">
    <source>
        <dbReference type="EMBL" id="GGX56714.1"/>
    </source>
</evidence>